<dbReference type="EMBL" id="CP032694">
    <property type="protein sequence ID" value="AYG58389.1"/>
    <property type="molecule type" value="Genomic_DNA"/>
</dbReference>
<evidence type="ECO:0000313" key="3">
    <source>
        <dbReference type="EMBL" id="AYG58389.1"/>
    </source>
</evidence>
<accession>A0A387FIQ6</accession>
<evidence type="ECO:0000256" key="1">
    <source>
        <dbReference type="ARBA" id="ARBA00008580"/>
    </source>
</evidence>
<dbReference type="PANTHER" id="PTHR36582:SF2">
    <property type="entry name" value="ANTITOXIN PARD"/>
    <property type="match status" value="1"/>
</dbReference>
<dbReference type="RefSeq" id="WP_120703465.1">
    <property type="nucleotide sequence ID" value="NZ_CP032694.1"/>
</dbReference>
<dbReference type="AlphaFoldDB" id="A0A387FIQ6"/>
<comment type="similarity">
    <text evidence="1">Belongs to the ParD antitoxin family.</text>
</comment>
<evidence type="ECO:0000256" key="2">
    <source>
        <dbReference type="ARBA" id="ARBA00022649"/>
    </source>
</evidence>
<organism evidence="3 4">
    <name type="scientific">Rhizobium jaguaris</name>
    <dbReference type="NCBI Taxonomy" id="1312183"/>
    <lineage>
        <taxon>Bacteria</taxon>
        <taxon>Pseudomonadati</taxon>
        <taxon>Pseudomonadota</taxon>
        <taxon>Alphaproteobacteria</taxon>
        <taxon>Hyphomicrobiales</taxon>
        <taxon>Rhizobiaceae</taxon>
        <taxon>Rhizobium/Agrobacterium group</taxon>
        <taxon>Rhizobium</taxon>
    </lineage>
</organism>
<gene>
    <name evidence="3" type="ORF">CCGE525_05860</name>
</gene>
<dbReference type="Pfam" id="PF03693">
    <property type="entry name" value="ParD_antitoxin"/>
    <property type="match status" value="1"/>
</dbReference>
<sequence length="91" mass="10205">MRTSKPITVTLGSQQRGVDARLESGAYDSASEVLRAALRALDREEEVINQIMRAKIQEALDDPRPGRDADEVFDRVEKIHAERMKAAGREL</sequence>
<dbReference type="InterPro" id="IPR038296">
    <property type="entry name" value="ParD_sf"/>
</dbReference>
<dbReference type="NCBIfam" id="TIGR02606">
    <property type="entry name" value="antidote_CC2985"/>
    <property type="match status" value="1"/>
</dbReference>
<keyword evidence="2" id="KW-1277">Toxin-antitoxin system</keyword>
<evidence type="ECO:0000313" key="4">
    <source>
        <dbReference type="Proteomes" id="UP000282195"/>
    </source>
</evidence>
<dbReference type="GO" id="GO:0006355">
    <property type="term" value="P:regulation of DNA-templated transcription"/>
    <property type="evidence" value="ECO:0007669"/>
    <property type="project" value="InterPro"/>
</dbReference>
<dbReference type="InterPro" id="IPR022789">
    <property type="entry name" value="ParD"/>
</dbReference>
<reference evidence="3 4" key="1">
    <citation type="submission" date="2018-10" db="EMBL/GenBank/DDBJ databases">
        <title>Rhizobium etli, R. leguminosarum and a new Rhizobium genospecies from Phaseolus dumosus.</title>
        <authorList>
            <person name="Ramirez-Puebla S.T."/>
            <person name="Rogel-Hernandez M.A."/>
            <person name="Guerrero G."/>
            <person name="Ormeno-Orrillo E."/>
            <person name="Martinez-Romero J.C."/>
            <person name="Negrete-Yankelevich S."/>
            <person name="Martinez-Romero E."/>
        </authorList>
    </citation>
    <scope>NUCLEOTIDE SEQUENCE [LARGE SCALE GENOMIC DNA]</scope>
    <source>
        <strain evidence="3 4">CCGE525</strain>
    </source>
</reference>
<dbReference type="Proteomes" id="UP000282195">
    <property type="component" value="Chromosome"/>
</dbReference>
<name>A0A387FIQ6_9HYPH</name>
<dbReference type="SUPFAM" id="SSF47598">
    <property type="entry name" value="Ribbon-helix-helix"/>
    <property type="match status" value="1"/>
</dbReference>
<dbReference type="OrthoDB" id="9815501at2"/>
<dbReference type="KEGG" id="rjg:CCGE525_05860"/>
<dbReference type="Gene3D" id="6.10.10.120">
    <property type="entry name" value="Antitoxin ParD1-like"/>
    <property type="match status" value="1"/>
</dbReference>
<protein>
    <submittedName>
        <fullName evidence="3">Type II toxin-antitoxin system ParD family antitoxin</fullName>
    </submittedName>
</protein>
<dbReference type="InterPro" id="IPR010985">
    <property type="entry name" value="Ribbon_hlx_hlx"/>
</dbReference>
<dbReference type="PANTHER" id="PTHR36582">
    <property type="entry name" value="ANTITOXIN PARD"/>
    <property type="match status" value="1"/>
</dbReference>
<keyword evidence="4" id="KW-1185">Reference proteome</keyword>
<proteinExistence type="inferred from homology"/>